<evidence type="ECO:0000259" key="1">
    <source>
        <dbReference type="Pfam" id="PF11716"/>
    </source>
</evidence>
<accession>A0ABP6G757</accession>
<keyword evidence="3" id="KW-1185">Reference proteome</keyword>
<dbReference type="SUPFAM" id="SSF109854">
    <property type="entry name" value="DinB/YfiT-like putative metalloenzymes"/>
    <property type="match status" value="1"/>
</dbReference>
<gene>
    <name evidence="2" type="ORF">GCM10010315_32760</name>
</gene>
<dbReference type="Proteomes" id="UP001500886">
    <property type="component" value="Unassembled WGS sequence"/>
</dbReference>
<dbReference type="Gene3D" id="1.20.120.450">
    <property type="entry name" value="dinb family like domain"/>
    <property type="match status" value="1"/>
</dbReference>
<name>A0ABP6G757_9ACTN</name>
<dbReference type="InterPro" id="IPR017517">
    <property type="entry name" value="Maleyloyr_isom"/>
</dbReference>
<dbReference type="InterPro" id="IPR017520">
    <property type="entry name" value="CHP03086"/>
</dbReference>
<sequence>MTGDGELTDSRRRTLLARHGEALDLFADRVHTIRPRQWHDPTPCTDWTVRDLVNHLVVEQLWVPPLLDGASIADVGGRFDGDQLGDHPTAAWDRAATAAREAFTAPGALHRTVELSYGPTAAHAYCAQMTADLVVHAWDLSRAIGADEHPSKALADFTRREFGPYAGSGVSGIFAAAVDPPPGADSWQRLLAQLGRRV</sequence>
<feature type="domain" description="Mycothiol-dependent maleylpyruvate isomerase metal-binding" evidence="1">
    <location>
        <begin position="21"/>
        <end position="140"/>
    </location>
</feature>
<dbReference type="RefSeq" id="WP_344436040.1">
    <property type="nucleotide sequence ID" value="NZ_BAAASL010000011.1"/>
</dbReference>
<dbReference type="NCBIfam" id="TIGR03086">
    <property type="entry name" value="TIGR03086 family metal-binding protein"/>
    <property type="match status" value="1"/>
</dbReference>
<comment type="caution">
    <text evidence="2">The sequence shown here is derived from an EMBL/GenBank/DDBJ whole genome shotgun (WGS) entry which is preliminary data.</text>
</comment>
<proteinExistence type="predicted"/>
<evidence type="ECO:0000313" key="2">
    <source>
        <dbReference type="EMBL" id="GAA2718029.1"/>
    </source>
</evidence>
<reference evidence="3" key="1">
    <citation type="journal article" date="2019" name="Int. J. Syst. Evol. Microbiol.">
        <title>The Global Catalogue of Microorganisms (GCM) 10K type strain sequencing project: providing services to taxonomists for standard genome sequencing and annotation.</title>
        <authorList>
            <consortium name="The Broad Institute Genomics Platform"/>
            <consortium name="The Broad Institute Genome Sequencing Center for Infectious Disease"/>
            <person name="Wu L."/>
            <person name="Ma J."/>
        </authorList>
    </citation>
    <scope>NUCLEOTIDE SEQUENCE [LARGE SCALE GENOMIC DNA]</scope>
    <source>
        <strain evidence="3">JCM 4542</strain>
    </source>
</reference>
<dbReference type="InterPro" id="IPR024344">
    <property type="entry name" value="MDMPI_metal-binding"/>
</dbReference>
<dbReference type="NCBIfam" id="TIGR03083">
    <property type="entry name" value="maleylpyruvate isomerase family mycothiol-dependent enzyme"/>
    <property type="match status" value="1"/>
</dbReference>
<dbReference type="EMBL" id="BAAASL010000011">
    <property type="protein sequence ID" value="GAA2718029.1"/>
    <property type="molecule type" value="Genomic_DNA"/>
</dbReference>
<protein>
    <submittedName>
        <fullName evidence="2">TIGR03086 family metal-binding protein</fullName>
    </submittedName>
</protein>
<dbReference type="InterPro" id="IPR034660">
    <property type="entry name" value="DinB/YfiT-like"/>
</dbReference>
<dbReference type="Pfam" id="PF11716">
    <property type="entry name" value="MDMPI_N"/>
    <property type="match status" value="1"/>
</dbReference>
<evidence type="ECO:0000313" key="3">
    <source>
        <dbReference type="Proteomes" id="UP001500886"/>
    </source>
</evidence>
<organism evidence="2 3">
    <name type="scientific">Streptomyces luteosporeus</name>
    <dbReference type="NCBI Taxonomy" id="173856"/>
    <lineage>
        <taxon>Bacteria</taxon>
        <taxon>Bacillati</taxon>
        <taxon>Actinomycetota</taxon>
        <taxon>Actinomycetes</taxon>
        <taxon>Kitasatosporales</taxon>
        <taxon>Streptomycetaceae</taxon>
        <taxon>Streptomyces</taxon>
    </lineage>
</organism>